<dbReference type="Pfam" id="PF22694">
    <property type="entry name" value="CtpB_N-like"/>
    <property type="match status" value="1"/>
</dbReference>
<dbReference type="NCBIfam" id="TIGR00225">
    <property type="entry name" value="prc"/>
    <property type="match status" value="1"/>
</dbReference>
<dbReference type="GO" id="GO:0004175">
    <property type="term" value="F:endopeptidase activity"/>
    <property type="evidence" value="ECO:0007669"/>
    <property type="project" value="TreeGrafter"/>
</dbReference>
<protein>
    <recommendedName>
        <fullName evidence="6">PDZ domain-containing protein</fullName>
    </recommendedName>
</protein>
<evidence type="ECO:0000256" key="3">
    <source>
        <dbReference type="ARBA" id="ARBA00022801"/>
    </source>
</evidence>
<dbReference type="InterPro" id="IPR005151">
    <property type="entry name" value="Tail-specific_protease"/>
</dbReference>
<reference evidence="7 8" key="1">
    <citation type="journal article" date="2016" name="Nat. Commun.">
        <title>Thousands of microbial genomes shed light on interconnected biogeochemical processes in an aquifer system.</title>
        <authorList>
            <person name="Anantharaman K."/>
            <person name="Brown C.T."/>
            <person name="Hug L.A."/>
            <person name="Sharon I."/>
            <person name="Castelle C.J."/>
            <person name="Probst A.J."/>
            <person name="Thomas B.C."/>
            <person name="Singh A."/>
            <person name="Wilkins M.J."/>
            <person name="Karaoz U."/>
            <person name="Brodie E.L."/>
            <person name="Williams K.H."/>
            <person name="Hubbard S.S."/>
            <person name="Banfield J.F."/>
        </authorList>
    </citation>
    <scope>NUCLEOTIDE SEQUENCE [LARGE SCALE GENOMIC DNA]</scope>
</reference>
<proteinExistence type="inferred from homology"/>
<dbReference type="Gene3D" id="3.90.226.10">
    <property type="entry name" value="2-enoyl-CoA Hydratase, Chain A, domain 1"/>
    <property type="match status" value="1"/>
</dbReference>
<dbReference type="Gene3D" id="2.30.42.10">
    <property type="match status" value="1"/>
</dbReference>
<evidence type="ECO:0000256" key="5">
    <source>
        <dbReference type="RuleBase" id="RU004404"/>
    </source>
</evidence>
<dbReference type="GO" id="GO:0007165">
    <property type="term" value="P:signal transduction"/>
    <property type="evidence" value="ECO:0007669"/>
    <property type="project" value="TreeGrafter"/>
</dbReference>
<comment type="similarity">
    <text evidence="1 5">Belongs to the peptidase S41A family.</text>
</comment>
<dbReference type="InterPro" id="IPR036034">
    <property type="entry name" value="PDZ_sf"/>
</dbReference>
<dbReference type="SMART" id="SM00228">
    <property type="entry name" value="PDZ"/>
    <property type="match status" value="1"/>
</dbReference>
<dbReference type="CDD" id="cd07560">
    <property type="entry name" value="Peptidase_S41_CPP"/>
    <property type="match status" value="1"/>
</dbReference>
<dbReference type="SUPFAM" id="SSF50156">
    <property type="entry name" value="PDZ domain-like"/>
    <property type="match status" value="1"/>
</dbReference>
<keyword evidence="4 5" id="KW-0720">Serine protease</keyword>
<dbReference type="GO" id="GO:0008236">
    <property type="term" value="F:serine-type peptidase activity"/>
    <property type="evidence" value="ECO:0007669"/>
    <property type="project" value="UniProtKB-KW"/>
</dbReference>
<dbReference type="GO" id="GO:0030288">
    <property type="term" value="C:outer membrane-bounded periplasmic space"/>
    <property type="evidence" value="ECO:0007669"/>
    <property type="project" value="TreeGrafter"/>
</dbReference>
<organism evidence="7 8">
    <name type="scientific">Candidatus Sungbacteria bacterium RIFCSPHIGHO2_02_FULL_51_29</name>
    <dbReference type="NCBI Taxonomy" id="1802273"/>
    <lineage>
        <taxon>Bacteria</taxon>
        <taxon>Candidatus Sungiibacteriota</taxon>
    </lineage>
</organism>
<dbReference type="Pfam" id="PF17820">
    <property type="entry name" value="PDZ_6"/>
    <property type="match status" value="1"/>
</dbReference>
<evidence type="ECO:0000313" key="8">
    <source>
        <dbReference type="Proteomes" id="UP000177811"/>
    </source>
</evidence>
<feature type="domain" description="PDZ" evidence="6">
    <location>
        <begin position="114"/>
        <end position="174"/>
    </location>
</feature>
<keyword evidence="2 5" id="KW-0645">Protease</keyword>
<dbReference type="InterPro" id="IPR029045">
    <property type="entry name" value="ClpP/crotonase-like_dom_sf"/>
</dbReference>
<accession>A0A1G2KRX5</accession>
<dbReference type="PANTHER" id="PTHR32060">
    <property type="entry name" value="TAIL-SPECIFIC PROTEASE"/>
    <property type="match status" value="1"/>
</dbReference>
<gene>
    <name evidence="7" type="ORF">A3C16_00730</name>
</gene>
<comment type="caution">
    <text evidence="7">The sequence shown here is derived from an EMBL/GenBank/DDBJ whole genome shotgun (WGS) entry which is preliminary data.</text>
</comment>
<sequence>MQYQPKRITVILLALGIVVVAFGTGYAAGTHQRSAVGAEVVAIQNQEAGMPNGVDFALFWDVWSRLERDFVDKKNIDRQKLVYGAIDGLVQSLGDPYTTFFPPEEAKRFNDDIKGEFGGIGAEIGIRKGVLTVIAPLKDSPAERAGLLAGDKVLKINGTSTTELSLDQAVSSIRGVKGTPVTLTIARERVDGAKDISVVRDSIRIPVYETKKLGDGIFYVHLFNFNENAADEFRRALQEMHRVGASKLILDLRNNPGGYLNHAVDIASWFLPAGEVVAREVFASGKEVVYRSHGYVYLERTPVVVIINQGSASASEILAGALRDKRNITIVGEKSYGKGSVQELEPLPDSASLKITIAKWLTPNGFSINDSGIEPDIAKELQAEDVEQDRDPQLDAALEAVRKL</sequence>
<evidence type="ECO:0000313" key="7">
    <source>
        <dbReference type="EMBL" id="OHA02197.1"/>
    </source>
</evidence>
<evidence type="ECO:0000256" key="4">
    <source>
        <dbReference type="ARBA" id="ARBA00022825"/>
    </source>
</evidence>
<dbReference type="SUPFAM" id="SSF52096">
    <property type="entry name" value="ClpP/crotonase"/>
    <property type="match status" value="1"/>
</dbReference>
<dbReference type="Proteomes" id="UP000177811">
    <property type="component" value="Unassembled WGS sequence"/>
</dbReference>
<dbReference type="Pfam" id="PF03572">
    <property type="entry name" value="Peptidase_S41"/>
    <property type="match status" value="1"/>
</dbReference>
<dbReference type="EMBL" id="MHQL01000042">
    <property type="protein sequence ID" value="OHA02197.1"/>
    <property type="molecule type" value="Genomic_DNA"/>
</dbReference>
<dbReference type="InterPro" id="IPR001478">
    <property type="entry name" value="PDZ"/>
</dbReference>
<dbReference type="SMART" id="SM00245">
    <property type="entry name" value="TSPc"/>
    <property type="match status" value="1"/>
</dbReference>
<keyword evidence="3 5" id="KW-0378">Hydrolase</keyword>
<dbReference type="AlphaFoldDB" id="A0A1G2KRX5"/>
<dbReference type="InterPro" id="IPR041489">
    <property type="entry name" value="PDZ_6"/>
</dbReference>
<dbReference type="CDD" id="cd06782">
    <property type="entry name" value="cpPDZ_CPP-like"/>
    <property type="match status" value="1"/>
</dbReference>
<dbReference type="PROSITE" id="PS50106">
    <property type="entry name" value="PDZ"/>
    <property type="match status" value="1"/>
</dbReference>
<dbReference type="GO" id="GO:0006508">
    <property type="term" value="P:proteolysis"/>
    <property type="evidence" value="ECO:0007669"/>
    <property type="project" value="UniProtKB-KW"/>
</dbReference>
<dbReference type="Gene3D" id="3.30.750.44">
    <property type="match status" value="1"/>
</dbReference>
<dbReference type="InterPro" id="IPR004447">
    <property type="entry name" value="Peptidase_S41A"/>
</dbReference>
<name>A0A1G2KRX5_9BACT</name>
<evidence type="ECO:0000256" key="2">
    <source>
        <dbReference type="ARBA" id="ARBA00022670"/>
    </source>
</evidence>
<dbReference type="FunFam" id="2.30.42.10:FF:000063">
    <property type="entry name" value="Peptidase, S41 family"/>
    <property type="match status" value="1"/>
</dbReference>
<dbReference type="PANTHER" id="PTHR32060:SF30">
    <property type="entry name" value="CARBOXY-TERMINAL PROCESSING PROTEASE CTPA"/>
    <property type="match status" value="1"/>
</dbReference>
<evidence type="ECO:0000256" key="1">
    <source>
        <dbReference type="ARBA" id="ARBA00009179"/>
    </source>
</evidence>
<dbReference type="InterPro" id="IPR055210">
    <property type="entry name" value="CtpA/B_N"/>
</dbReference>
<evidence type="ECO:0000259" key="6">
    <source>
        <dbReference type="PROSITE" id="PS50106"/>
    </source>
</evidence>